<dbReference type="PROSITE" id="PS50103">
    <property type="entry name" value="ZF_C3H1"/>
    <property type="match status" value="1"/>
</dbReference>
<dbReference type="InterPro" id="IPR001841">
    <property type="entry name" value="Znf_RING"/>
</dbReference>
<evidence type="ECO:0000313" key="7">
    <source>
        <dbReference type="EMBL" id="EOB13573.1"/>
    </source>
</evidence>
<dbReference type="OrthoDB" id="25761at2759"/>
<dbReference type="InterPro" id="IPR036855">
    <property type="entry name" value="Znf_CCCH_sf"/>
</dbReference>
<accession>R0ML79</accession>
<evidence type="ECO:0000313" key="8">
    <source>
        <dbReference type="Proteomes" id="UP000016927"/>
    </source>
</evidence>
<proteinExistence type="predicted"/>
<organism evidence="7 8">
    <name type="scientific">Nosema bombycis (strain CQ1 / CVCC 102059)</name>
    <name type="common">Microsporidian parasite</name>
    <name type="synonym">Pebrine of silkworm</name>
    <dbReference type="NCBI Taxonomy" id="578461"/>
    <lineage>
        <taxon>Eukaryota</taxon>
        <taxon>Fungi</taxon>
        <taxon>Fungi incertae sedis</taxon>
        <taxon>Microsporidia</taxon>
        <taxon>Nosematidae</taxon>
        <taxon>Nosema</taxon>
    </lineage>
</organism>
<gene>
    <name evidence="7" type="primary">CWC24</name>
    <name evidence="7" type="ORF">NBO_66g0032</name>
</gene>
<feature type="domain" description="RING-type" evidence="5">
    <location>
        <begin position="38"/>
        <end position="70"/>
    </location>
</feature>
<dbReference type="VEuPathDB" id="MicrosporidiaDB:NBO_66g0032"/>
<dbReference type="InterPro" id="IPR013083">
    <property type="entry name" value="Znf_RING/FYVE/PHD"/>
</dbReference>
<evidence type="ECO:0000256" key="1">
    <source>
        <dbReference type="ARBA" id="ARBA00022723"/>
    </source>
</evidence>
<feature type="domain" description="C3H1-type" evidence="6">
    <location>
        <begin position="2"/>
        <end position="30"/>
    </location>
</feature>
<evidence type="ECO:0000259" key="6">
    <source>
        <dbReference type="PROSITE" id="PS50103"/>
    </source>
</evidence>
<sequence>MDQNHIYCLPFKKTGFCKYGDSCKYLHLRDVKEENNKCNWCLEKEDVLVAECGHSFCEGCATTSCDCRVCGEKGGLYAFRN</sequence>
<dbReference type="EMBL" id="KB908974">
    <property type="protein sequence ID" value="EOB13573.1"/>
    <property type="molecule type" value="Genomic_DNA"/>
</dbReference>
<dbReference type="Gene3D" id="4.10.1000.10">
    <property type="entry name" value="Zinc finger, CCCH-type"/>
    <property type="match status" value="1"/>
</dbReference>
<feature type="zinc finger region" description="C3H1-type" evidence="4">
    <location>
        <begin position="2"/>
        <end position="30"/>
    </location>
</feature>
<dbReference type="OMA" id="CKINTYG"/>
<name>R0ML79_NOSB1</name>
<dbReference type="Gene3D" id="3.30.40.10">
    <property type="entry name" value="Zinc/RING finger domain, C3HC4 (zinc finger)"/>
    <property type="match status" value="1"/>
</dbReference>
<dbReference type="InterPro" id="IPR017907">
    <property type="entry name" value="Znf_RING_CS"/>
</dbReference>
<protein>
    <submittedName>
        <fullName evidence="7">Pre-mRNA-splicing factor CWC24</fullName>
    </submittedName>
</protein>
<reference evidence="7 8" key="1">
    <citation type="journal article" date="2013" name="BMC Genomics">
        <title>Comparative genomics of parasitic silkworm microsporidia reveal an association between genome expansion and host adaptation.</title>
        <authorList>
            <person name="Pan G."/>
            <person name="Xu J."/>
            <person name="Li T."/>
            <person name="Xia Q."/>
            <person name="Liu S.L."/>
            <person name="Zhang G."/>
            <person name="Li S."/>
            <person name="Li C."/>
            <person name="Liu H."/>
            <person name="Yang L."/>
            <person name="Liu T."/>
            <person name="Zhang X."/>
            <person name="Wu Z."/>
            <person name="Fan W."/>
            <person name="Dang X."/>
            <person name="Xiang H."/>
            <person name="Tao M."/>
            <person name="Li Y."/>
            <person name="Hu J."/>
            <person name="Li Z."/>
            <person name="Lin L."/>
            <person name="Luo J."/>
            <person name="Geng L."/>
            <person name="Wang L."/>
            <person name="Long M."/>
            <person name="Wan Y."/>
            <person name="He N."/>
            <person name="Zhang Z."/>
            <person name="Lu C."/>
            <person name="Keeling P.J."/>
            <person name="Wang J."/>
            <person name="Xiang Z."/>
            <person name="Zhou Z."/>
        </authorList>
    </citation>
    <scope>NUCLEOTIDE SEQUENCE [LARGE SCALE GENOMIC DNA]</scope>
    <source>
        <strain evidence="8">CQ1 / CVCC 102059</strain>
    </source>
</reference>
<dbReference type="SMART" id="SM00184">
    <property type="entry name" value="RING"/>
    <property type="match status" value="1"/>
</dbReference>
<dbReference type="HOGENOM" id="CLU_2291683_0_0_1"/>
<dbReference type="Proteomes" id="UP000016927">
    <property type="component" value="Unassembled WGS sequence"/>
</dbReference>
<evidence type="ECO:0000259" key="5">
    <source>
        <dbReference type="PROSITE" id="PS50089"/>
    </source>
</evidence>
<dbReference type="SMART" id="SM00356">
    <property type="entry name" value="ZnF_C3H1"/>
    <property type="match status" value="1"/>
</dbReference>
<keyword evidence="1 4" id="KW-0479">Metal-binding</keyword>
<dbReference type="SUPFAM" id="SSF90229">
    <property type="entry name" value="CCCH zinc finger"/>
    <property type="match status" value="1"/>
</dbReference>
<dbReference type="PROSITE" id="PS50089">
    <property type="entry name" value="ZF_RING_2"/>
    <property type="match status" value="1"/>
</dbReference>
<dbReference type="SUPFAM" id="SSF57850">
    <property type="entry name" value="RING/U-box"/>
    <property type="match status" value="1"/>
</dbReference>
<keyword evidence="3 4" id="KW-0862">Zinc</keyword>
<dbReference type="InterPro" id="IPR000571">
    <property type="entry name" value="Znf_CCCH"/>
</dbReference>
<dbReference type="PROSITE" id="PS00518">
    <property type="entry name" value="ZF_RING_1"/>
    <property type="match status" value="1"/>
</dbReference>
<dbReference type="Pfam" id="PF00642">
    <property type="entry name" value="zf-CCCH"/>
    <property type="match status" value="1"/>
</dbReference>
<evidence type="ECO:0000256" key="3">
    <source>
        <dbReference type="ARBA" id="ARBA00022833"/>
    </source>
</evidence>
<evidence type="ECO:0000256" key="2">
    <source>
        <dbReference type="ARBA" id="ARBA00022771"/>
    </source>
</evidence>
<dbReference type="GO" id="GO:0008270">
    <property type="term" value="F:zinc ion binding"/>
    <property type="evidence" value="ECO:0007669"/>
    <property type="project" value="UniProtKB-KW"/>
</dbReference>
<evidence type="ECO:0000256" key="4">
    <source>
        <dbReference type="PROSITE-ProRule" id="PRU00723"/>
    </source>
</evidence>
<keyword evidence="8" id="KW-1185">Reference proteome</keyword>
<dbReference type="AlphaFoldDB" id="R0ML79"/>
<keyword evidence="2 4" id="KW-0863">Zinc-finger</keyword>